<keyword evidence="4" id="KW-0325">Glycoprotein</keyword>
<dbReference type="EMBL" id="GADI01002725">
    <property type="protein sequence ID" value="JAA71083.1"/>
    <property type="molecule type" value="mRNA"/>
</dbReference>
<evidence type="ECO:0000256" key="5">
    <source>
        <dbReference type="ARBA" id="ARBA00034321"/>
    </source>
</evidence>
<protein>
    <submittedName>
        <fullName evidence="7">Putative ixodes 8-cys protein</fullName>
    </submittedName>
</protein>
<comment type="subcellular location">
    <subcellularLocation>
        <location evidence="1">Secreted</location>
    </subcellularLocation>
</comment>
<keyword evidence="2" id="KW-0964">Secreted</keyword>
<organism evidence="7">
    <name type="scientific">Ixodes ricinus</name>
    <name type="common">Common tick</name>
    <name type="synonym">Acarus ricinus</name>
    <dbReference type="NCBI Taxonomy" id="34613"/>
    <lineage>
        <taxon>Eukaryota</taxon>
        <taxon>Metazoa</taxon>
        <taxon>Ecdysozoa</taxon>
        <taxon>Arthropoda</taxon>
        <taxon>Chelicerata</taxon>
        <taxon>Arachnida</taxon>
        <taxon>Acari</taxon>
        <taxon>Parasitiformes</taxon>
        <taxon>Ixodida</taxon>
        <taxon>Ixodoidea</taxon>
        <taxon>Ixodidae</taxon>
        <taxon>Ixodinae</taxon>
        <taxon>Ixodes</taxon>
    </lineage>
</organism>
<accession>A0A0K8RJM1</accession>
<feature type="signal peptide" evidence="6">
    <location>
        <begin position="1"/>
        <end position="23"/>
    </location>
</feature>
<sequence>MARLACAFLVFMLAYQCADVVNGAVKEEDLPDFVGNKGDFLETLKKLCKDNHSTGVVAHLDLPHCQVFCATSAFWGIFGGSPTVTLKNREPCSNDGGICVKGQCAYES</sequence>
<evidence type="ECO:0000256" key="6">
    <source>
        <dbReference type="SAM" id="SignalP"/>
    </source>
</evidence>
<evidence type="ECO:0000256" key="4">
    <source>
        <dbReference type="ARBA" id="ARBA00023180"/>
    </source>
</evidence>
<evidence type="ECO:0000256" key="3">
    <source>
        <dbReference type="ARBA" id="ARBA00022729"/>
    </source>
</evidence>
<evidence type="ECO:0000256" key="1">
    <source>
        <dbReference type="ARBA" id="ARBA00004613"/>
    </source>
</evidence>
<evidence type="ECO:0000256" key="2">
    <source>
        <dbReference type="ARBA" id="ARBA00022525"/>
    </source>
</evidence>
<proteinExistence type="evidence at transcript level"/>
<comment type="similarity">
    <text evidence="5">Belongs to the salp15 family.</text>
</comment>
<dbReference type="AlphaFoldDB" id="A0A0K8RJM1"/>
<dbReference type="InterPro" id="IPR021971">
    <property type="entry name" value="Salp15"/>
</dbReference>
<feature type="chain" id="PRO_5005517937" evidence="6">
    <location>
        <begin position="24"/>
        <end position="108"/>
    </location>
</feature>
<dbReference type="GO" id="GO:0005576">
    <property type="term" value="C:extracellular region"/>
    <property type="evidence" value="ECO:0007669"/>
    <property type="project" value="UniProtKB-SubCell"/>
</dbReference>
<evidence type="ECO:0000313" key="7">
    <source>
        <dbReference type="EMBL" id="JAA71083.1"/>
    </source>
</evidence>
<reference evidence="7" key="1">
    <citation type="submission" date="2012-12" db="EMBL/GenBank/DDBJ databases">
        <title>Identification and characterization of a phenylalanine ammonia-lyase gene family in Isatis indigotica Fort.</title>
        <authorList>
            <person name="Liu Q."/>
            <person name="Chen J."/>
            <person name="Zhou X."/>
            <person name="Di P."/>
            <person name="Xiao Y."/>
            <person name="Xuan H."/>
            <person name="Zhang L."/>
            <person name="Chen W."/>
        </authorList>
    </citation>
    <scope>NUCLEOTIDE SEQUENCE</scope>
    <source>
        <tissue evidence="7">Salivary gland</tissue>
    </source>
</reference>
<name>A0A0K8RJM1_IXORI</name>
<dbReference type="Pfam" id="PF12115">
    <property type="entry name" value="Salp15"/>
    <property type="match status" value="1"/>
</dbReference>
<keyword evidence="3 6" id="KW-0732">Signal</keyword>